<dbReference type="AlphaFoldDB" id="A0A072V510"/>
<reference evidence="2" key="3">
    <citation type="submission" date="2015-04" db="UniProtKB">
        <authorList>
            <consortium name="EnsemblPlants"/>
        </authorList>
    </citation>
    <scope>IDENTIFICATION</scope>
    <source>
        <strain evidence="2">cv. Jemalong A17</strain>
    </source>
</reference>
<gene>
    <name evidence="1" type="ordered locus">MTR_2g031910</name>
</gene>
<sequence>MAAWKMVPLGKGYYDFHFDSVEDLRQLWAAGTINLKSGLIRLSQWTKDVKYLAQKQTHLSLWIRLVELPQEYWRERTLNEIASVVGTPIDIDALTRNHTFGHYARILVDIDLSKRAYDEILVEREGFTFKDKDDRGKQIIVAEKAPPKTTRQHIDGEASTSANGSTWTWVPILITSIVTTTQRVLVTSAPSTLAQPSLAIPAPTCSPMGSVVHSTSTVDTSQMMKESLCL</sequence>
<reference evidence="1 3" key="2">
    <citation type="journal article" date="2014" name="BMC Genomics">
        <title>An improved genome release (version Mt4.0) for the model legume Medicago truncatula.</title>
        <authorList>
            <person name="Tang H."/>
            <person name="Krishnakumar V."/>
            <person name="Bidwell S."/>
            <person name="Rosen B."/>
            <person name="Chan A."/>
            <person name="Zhou S."/>
            <person name="Gentzbittel L."/>
            <person name="Childs K.L."/>
            <person name="Yandell M."/>
            <person name="Gundlach H."/>
            <person name="Mayer K.F."/>
            <person name="Schwartz D.C."/>
            <person name="Town C.D."/>
        </authorList>
    </citation>
    <scope>GENOME REANNOTATION</scope>
    <source>
        <strain evidence="1">A17</strain>
        <strain evidence="2 3">cv. Jemalong A17</strain>
    </source>
</reference>
<evidence type="ECO:0000313" key="1">
    <source>
        <dbReference type="EMBL" id="KEH37114.1"/>
    </source>
</evidence>
<dbReference type="InterPro" id="IPR040256">
    <property type="entry name" value="At4g02000-like"/>
</dbReference>
<dbReference type="HOGENOM" id="CLU_1206365_0_0_1"/>
<proteinExistence type="predicted"/>
<accession>A0A072V510</accession>
<evidence type="ECO:0000313" key="3">
    <source>
        <dbReference type="Proteomes" id="UP000002051"/>
    </source>
</evidence>
<dbReference type="EnsemblPlants" id="KEH37114">
    <property type="protein sequence ID" value="KEH37114"/>
    <property type="gene ID" value="MTR_2g031910"/>
</dbReference>
<keyword evidence="3" id="KW-1185">Reference proteome</keyword>
<dbReference type="EMBL" id="CM001218">
    <property type="protein sequence ID" value="KEH37114.1"/>
    <property type="molecule type" value="Genomic_DNA"/>
</dbReference>
<dbReference type="PANTHER" id="PTHR31286">
    <property type="entry name" value="GLYCINE-RICH CELL WALL STRUCTURAL PROTEIN 1.8-LIKE"/>
    <property type="match status" value="1"/>
</dbReference>
<reference evidence="1 3" key="1">
    <citation type="journal article" date="2011" name="Nature">
        <title>The Medicago genome provides insight into the evolution of rhizobial symbioses.</title>
        <authorList>
            <person name="Young N.D."/>
            <person name="Debelle F."/>
            <person name="Oldroyd G.E."/>
            <person name="Geurts R."/>
            <person name="Cannon S.B."/>
            <person name="Udvardi M.K."/>
            <person name="Benedito V.A."/>
            <person name="Mayer K.F."/>
            <person name="Gouzy J."/>
            <person name="Schoof H."/>
            <person name="Van de Peer Y."/>
            <person name="Proost S."/>
            <person name="Cook D.R."/>
            <person name="Meyers B.C."/>
            <person name="Spannagl M."/>
            <person name="Cheung F."/>
            <person name="De Mita S."/>
            <person name="Krishnakumar V."/>
            <person name="Gundlach H."/>
            <person name="Zhou S."/>
            <person name="Mudge J."/>
            <person name="Bharti A.K."/>
            <person name="Murray J.D."/>
            <person name="Naoumkina M.A."/>
            <person name="Rosen B."/>
            <person name="Silverstein K.A."/>
            <person name="Tang H."/>
            <person name="Rombauts S."/>
            <person name="Zhao P.X."/>
            <person name="Zhou P."/>
            <person name="Barbe V."/>
            <person name="Bardou P."/>
            <person name="Bechner M."/>
            <person name="Bellec A."/>
            <person name="Berger A."/>
            <person name="Berges H."/>
            <person name="Bidwell S."/>
            <person name="Bisseling T."/>
            <person name="Choisne N."/>
            <person name="Couloux A."/>
            <person name="Denny R."/>
            <person name="Deshpande S."/>
            <person name="Dai X."/>
            <person name="Doyle J.J."/>
            <person name="Dudez A.M."/>
            <person name="Farmer A.D."/>
            <person name="Fouteau S."/>
            <person name="Franken C."/>
            <person name="Gibelin C."/>
            <person name="Gish J."/>
            <person name="Goldstein S."/>
            <person name="Gonzalez A.J."/>
            <person name="Green P.J."/>
            <person name="Hallab A."/>
            <person name="Hartog M."/>
            <person name="Hua A."/>
            <person name="Humphray S.J."/>
            <person name="Jeong D.H."/>
            <person name="Jing Y."/>
            <person name="Jocker A."/>
            <person name="Kenton S.M."/>
            <person name="Kim D.J."/>
            <person name="Klee K."/>
            <person name="Lai H."/>
            <person name="Lang C."/>
            <person name="Lin S."/>
            <person name="Macmil S.L."/>
            <person name="Magdelenat G."/>
            <person name="Matthews L."/>
            <person name="McCorrison J."/>
            <person name="Monaghan E.L."/>
            <person name="Mun J.H."/>
            <person name="Najar F.Z."/>
            <person name="Nicholson C."/>
            <person name="Noirot C."/>
            <person name="O'Bleness M."/>
            <person name="Paule C.R."/>
            <person name="Poulain J."/>
            <person name="Prion F."/>
            <person name="Qin B."/>
            <person name="Qu C."/>
            <person name="Retzel E.F."/>
            <person name="Riddle C."/>
            <person name="Sallet E."/>
            <person name="Samain S."/>
            <person name="Samson N."/>
            <person name="Sanders I."/>
            <person name="Saurat O."/>
            <person name="Scarpelli C."/>
            <person name="Schiex T."/>
            <person name="Segurens B."/>
            <person name="Severin A.J."/>
            <person name="Sherrier D.J."/>
            <person name="Shi R."/>
            <person name="Sims S."/>
            <person name="Singer S.R."/>
            <person name="Sinharoy S."/>
            <person name="Sterck L."/>
            <person name="Viollet A."/>
            <person name="Wang B.B."/>
            <person name="Wang K."/>
            <person name="Wang M."/>
            <person name="Wang X."/>
            <person name="Warfsmann J."/>
            <person name="Weissenbach J."/>
            <person name="White D.D."/>
            <person name="White J.D."/>
            <person name="Wiley G.B."/>
            <person name="Wincker P."/>
            <person name="Xing Y."/>
            <person name="Yang L."/>
            <person name="Yao Z."/>
            <person name="Ying F."/>
            <person name="Zhai J."/>
            <person name="Zhou L."/>
            <person name="Zuber A."/>
            <person name="Denarie J."/>
            <person name="Dixon R.A."/>
            <person name="May G.D."/>
            <person name="Schwartz D.C."/>
            <person name="Rogers J."/>
            <person name="Quetier F."/>
            <person name="Town C.D."/>
            <person name="Roe B.A."/>
        </authorList>
    </citation>
    <scope>NUCLEOTIDE SEQUENCE [LARGE SCALE GENOMIC DNA]</scope>
    <source>
        <strain evidence="1">A17</strain>
        <strain evidence="2 3">cv. Jemalong A17</strain>
    </source>
</reference>
<evidence type="ECO:0000313" key="2">
    <source>
        <dbReference type="EnsemblPlants" id="KEH37114"/>
    </source>
</evidence>
<protein>
    <submittedName>
        <fullName evidence="1">DUF4283 domain protein</fullName>
    </submittedName>
</protein>
<organism evidence="1 3">
    <name type="scientific">Medicago truncatula</name>
    <name type="common">Barrel medic</name>
    <name type="synonym">Medicago tribuloides</name>
    <dbReference type="NCBI Taxonomy" id="3880"/>
    <lineage>
        <taxon>Eukaryota</taxon>
        <taxon>Viridiplantae</taxon>
        <taxon>Streptophyta</taxon>
        <taxon>Embryophyta</taxon>
        <taxon>Tracheophyta</taxon>
        <taxon>Spermatophyta</taxon>
        <taxon>Magnoliopsida</taxon>
        <taxon>eudicotyledons</taxon>
        <taxon>Gunneridae</taxon>
        <taxon>Pentapetalae</taxon>
        <taxon>rosids</taxon>
        <taxon>fabids</taxon>
        <taxon>Fabales</taxon>
        <taxon>Fabaceae</taxon>
        <taxon>Papilionoideae</taxon>
        <taxon>50 kb inversion clade</taxon>
        <taxon>NPAAA clade</taxon>
        <taxon>Hologalegina</taxon>
        <taxon>IRL clade</taxon>
        <taxon>Trifolieae</taxon>
        <taxon>Medicago</taxon>
    </lineage>
</organism>
<name>A0A072V510_MEDTR</name>
<dbReference type="Proteomes" id="UP000002051">
    <property type="component" value="Chromosome 2"/>
</dbReference>
<dbReference type="PANTHER" id="PTHR31286:SF60">
    <property type="entry name" value="PROTEIN, PUTATIVE-RELATED"/>
    <property type="match status" value="1"/>
</dbReference>